<evidence type="ECO:0000259" key="9">
    <source>
        <dbReference type="SMART" id="SM00563"/>
    </source>
</evidence>
<organism evidence="10 11">
    <name type="scientific">Saezia sanguinis</name>
    <dbReference type="NCBI Taxonomy" id="1965230"/>
    <lineage>
        <taxon>Bacteria</taxon>
        <taxon>Pseudomonadati</taxon>
        <taxon>Pseudomonadota</taxon>
        <taxon>Betaproteobacteria</taxon>
        <taxon>Burkholderiales</taxon>
        <taxon>Saeziaceae</taxon>
        <taxon>Saezia</taxon>
    </lineage>
</organism>
<evidence type="ECO:0000256" key="3">
    <source>
        <dbReference type="ARBA" id="ARBA00022692"/>
    </source>
</evidence>
<keyword evidence="11" id="KW-1185">Reference proteome</keyword>
<keyword evidence="3 8" id="KW-0812">Transmembrane</keyword>
<dbReference type="Proteomes" id="UP000286947">
    <property type="component" value="Unassembled WGS sequence"/>
</dbReference>
<gene>
    <name evidence="10" type="ORF">CUZ56_02764</name>
</gene>
<evidence type="ECO:0000256" key="4">
    <source>
        <dbReference type="ARBA" id="ARBA00022989"/>
    </source>
</evidence>
<proteinExistence type="predicted"/>
<keyword evidence="2" id="KW-0808">Transferase</keyword>
<dbReference type="PANTHER" id="PTHR23063:SF52">
    <property type="entry name" value="LYSOPHOSPHATIDYLCHOLINE ACYLTRANSFERASE"/>
    <property type="match status" value="1"/>
</dbReference>
<dbReference type="GO" id="GO:0016746">
    <property type="term" value="F:acyltransferase activity"/>
    <property type="evidence" value="ECO:0007669"/>
    <property type="project" value="UniProtKB-KW"/>
</dbReference>
<dbReference type="RefSeq" id="WP_126980928.1">
    <property type="nucleotide sequence ID" value="NZ_PQSP01000010.1"/>
</dbReference>
<dbReference type="GO" id="GO:0006629">
    <property type="term" value="P:lipid metabolic process"/>
    <property type="evidence" value="ECO:0007669"/>
    <property type="project" value="UniProtKB-KW"/>
</dbReference>
<accession>A0A433SAB9</accession>
<evidence type="ECO:0000313" key="11">
    <source>
        <dbReference type="Proteomes" id="UP000286947"/>
    </source>
</evidence>
<dbReference type="AlphaFoldDB" id="A0A433SAB9"/>
<dbReference type="Gene3D" id="1.20.120.160">
    <property type="entry name" value="HPT domain"/>
    <property type="match status" value="1"/>
</dbReference>
<dbReference type="EMBL" id="PQSP01000010">
    <property type="protein sequence ID" value="RUS65678.1"/>
    <property type="molecule type" value="Genomic_DNA"/>
</dbReference>
<evidence type="ECO:0000256" key="7">
    <source>
        <dbReference type="ARBA" id="ARBA00023315"/>
    </source>
</evidence>
<protein>
    <recommendedName>
        <fullName evidence="9">Phospholipid/glycerol acyltransferase domain-containing protein</fullName>
    </recommendedName>
</protein>
<feature type="domain" description="Phospholipid/glycerol acyltransferase" evidence="9">
    <location>
        <begin position="72"/>
        <end position="184"/>
    </location>
</feature>
<dbReference type="Pfam" id="PF01553">
    <property type="entry name" value="Acyltransferase"/>
    <property type="match status" value="1"/>
</dbReference>
<keyword evidence="7" id="KW-0012">Acyltransferase</keyword>
<name>A0A433SAB9_9BURK</name>
<dbReference type="SUPFAM" id="SSF69593">
    <property type="entry name" value="Glycerol-3-phosphate (1)-acyltransferase"/>
    <property type="match status" value="1"/>
</dbReference>
<evidence type="ECO:0000256" key="1">
    <source>
        <dbReference type="ARBA" id="ARBA00004370"/>
    </source>
</evidence>
<comment type="subcellular location">
    <subcellularLocation>
        <location evidence="1">Membrane</location>
    </subcellularLocation>
</comment>
<evidence type="ECO:0000256" key="2">
    <source>
        <dbReference type="ARBA" id="ARBA00022679"/>
    </source>
</evidence>
<evidence type="ECO:0000256" key="5">
    <source>
        <dbReference type="ARBA" id="ARBA00023098"/>
    </source>
</evidence>
<keyword evidence="4 8" id="KW-1133">Transmembrane helix</keyword>
<dbReference type="CDD" id="cd07989">
    <property type="entry name" value="LPLAT_AGPAT-like"/>
    <property type="match status" value="1"/>
</dbReference>
<dbReference type="InterPro" id="IPR036641">
    <property type="entry name" value="HPT_dom_sf"/>
</dbReference>
<evidence type="ECO:0000313" key="10">
    <source>
        <dbReference type="EMBL" id="RUS65678.1"/>
    </source>
</evidence>
<dbReference type="GO" id="GO:0000160">
    <property type="term" value="P:phosphorelay signal transduction system"/>
    <property type="evidence" value="ECO:0007669"/>
    <property type="project" value="InterPro"/>
</dbReference>
<dbReference type="OrthoDB" id="9806880at2"/>
<keyword evidence="5" id="KW-0443">Lipid metabolism</keyword>
<dbReference type="GO" id="GO:0016020">
    <property type="term" value="C:membrane"/>
    <property type="evidence" value="ECO:0007669"/>
    <property type="project" value="UniProtKB-SubCell"/>
</dbReference>
<feature type="transmembrane region" description="Helical" evidence="8">
    <location>
        <begin position="12"/>
        <end position="31"/>
    </location>
</feature>
<dbReference type="SMART" id="SM00563">
    <property type="entry name" value="PlsC"/>
    <property type="match status" value="1"/>
</dbReference>
<reference evidence="10 11" key="1">
    <citation type="submission" date="2018-01" db="EMBL/GenBank/DDBJ databases">
        <title>Saezia sanguinis gen. nov., sp. nov., in the order Burkholderiales isolated from human blood.</title>
        <authorList>
            <person name="Medina-Pascual M.J."/>
            <person name="Valdezate S."/>
            <person name="Monzon S."/>
            <person name="Cuesta I."/>
            <person name="Carrasco G."/>
            <person name="Villalon P."/>
            <person name="Saez-Nieto J.A."/>
        </authorList>
    </citation>
    <scope>NUCLEOTIDE SEQUENCE [LARGE SCALE GENOMIC DNA]</scope>
    <source>
        <strain evidence="10 11">CNM695-12</strain>
    </source>
</reference>
<sequence length="406" mass="45539">MNYKKRPVLTSLWKILLVLGSMFKVVWRILFHFEKMDIPARQEYMRRWALNILGILGVTLERQGVPLADQRCLRVSNHVSWLDILVLYACSPCRFIAKSEVEGYPLIGRMARNAGTLFLKRSSIKDAIRMSREISEALMQDDCVAFFPEGTTDNGAGLLPLHASLFEGAIAAQCPVQAVALRYHTSQSLRPSRDAVYAGPDSMLGTLWRIIRNGDIKALVVGLEPMPVTQQDDRRSLTARVQQQLEGVLFELTYQARLPDFAVPEQPVKSYATQVFTPVVSETEQQQRFWQDMRLLVTTGRNSAQKLQANGANRDALLDLRQSFNVFKGACQAMGHAPQAQAAQVCERSMDEWLSNKKAAVPTALPQFALWALEQFENWLQCAEQGLPADWQGDAFEPAAQAAKAV</sequence>
<evidence type="ECO:0000256" key="6">
    <source>
        <dbReference type="ARBA" id="ARBA00023136"/>
    </source>
</evidence>
<evidence type="ECO:0000256" key="8">
    <source>
        <dbReference type="SAM" id="Phobius"/>
    </source>
</evidence>
<dbReference type="InterPro" id="IPR002123">
    <property type="entry name" value="Plipid/glycerol_acylTrfase"/>
</dbReference>
<dbReference type="SUPFAM" id="SSF47226">
    <property type="entry name" value="Histidine-containing phosphotransfer domain, HPT domain"/>
    <property type="match status" value="1"/>
</dbReference>
<keyword evidence="6 8" id="KW-0472">Membrane</keyword>
<dbReference type="PANTHER" id="PTHR23063">
    <property type="entry name" value="PHOSPHOLIPID ACYLTRANSFERASE"/>
    <property type="match status" value="1"/>
</dbReference>
<comment type="caution">
    <text evidence="10">The sequence shown here is derived from an EMBL/GenBank/DDBJ whole genome shotgun (WGS) entry which is preliminary data.</text>
</comment>